<dbReference type="VEuPathDB" id="FungiDB:CHGG_10915"/>
<dbReference type="OrthoDB" id="5043642at2759"/>
<evidence type="ECO:0000313" key="2">
    <source>
        <dbReference type="Proteomes" id="UP000001056"/>
    </source>
</evidence>
<dbReference type="RefSeq" id="XP_001226182.1">
    <property type="nucleotide sequence ID" value="XM_001226181.1"/>
</dbReference>
<accession>Q2GM89</accession>
<dbReference type="InterPro" id="IPR021848">
    <property type="entry name" value="HODM_asu-like"/>
</dbReference>
<organism evidence="1 2">
    <name type="scientific">Chaetomium globosum (strain ATCC 6205 / CBS 148.51 / DSM 1962 / NBRC 6347 / NRRL 1970)</name>
    <name type="common">Soil fungus</name>
    <dbReference type="NCBI Taxonomy" id="306901"/>
    <lineage>
        <taxon>Eukaryota</taxon>
        <taxon>Fungi</taxon>
        <taxon>Dikarya</taxon>
        <taxon>Ascomycota</taxon>
        <taxon>Pezizomycotina</taxon>
        <taxon>Sordariomycetes</taxon>
        <taxon>Sordariomycetidae</taxon>
        <taxon>Sordariales</taxon>
        <taxon>Chaetomiaceae</taxon>
        <taxon>Chaetomium</taxon>
    </lineage>
</organism>
<name>Q2GM89_CHAGB</name>
<keyword evidence="2" id="KW-1185">Reference proteome</keyword>
<dbReference type="OMA" id="TYRYPIQ"/>
<reference evidence="2" key="1">
    <citation type="journal article" date="2015" name="Genome Announc.">
        <title>Draft genome sequence of the cellulolytic fungus Chaetomium globosum.</title>
        <authorList>
            <person name="Cuomo C.A."/>
            <person name="Untereiner W.A."/>
            <person name="Ma L.-J."/>
            <person name="Grabherr M."/>
            <person name="Birren B.W."/>
        </authorList>
    </citation>
    <scope>NUCLEOTIDE SEQUENCE [LARGE SCALE GENOMIC DNA]</scope>
    <source>
        <strain evidence="2">ATCC 6205 / CBS 148.51 / DSM 1962 / NBRC 6347 / NRRL 1970</strain>
    </source>
</reference>
<dbReference type="InParanoid" id="Q2GM89"/>
<dbReference type="GeneID" id="4397295"/>
<dbReference type="Proteomes" id="UP000001056">
    <property type="component" value="Unassembled WGS sequence"/>
</dbReference>
<dbReference type="Pfam" id="PF11927">
    <property type="entry name" value="HODM_asu-like"/>
    <property type="match status" value="1"/>
</dbReference>
<sequence>MALQTSTPSSLILLDTNYLTRITARRALLTTHPRTVLGVLRPAGHAPVHELYTYLLGTYLPARYPTLFQVTTSRDPSTAPHTVRVGFRNCVTGRTAPLYPGLAGAEEMLTVLGETVEDDLFLLLPEGVGGGKGGAHRLVAFVCCHPSGFDPVEKLGKRLAGIHEPVPGYEKIAGSMERYFARLQWSIQTHPHLFAPSGNHIHSGEEVDEEADIDIEKIKEEGLGPELADAIEGLKAGNAPGMWRYKGAVRWGTAVCEYLRAEGKNERPTLG</sequence>
<dbReference type="EMBL" id="CH408036">
    <property type="protein sequence ID" value="EAQ83097.1"/>
    <property type="molecule type" value="Genomic_DNA"/>
</dbReference>
<evidence type="ECO:0000313" key="1">
    <source>
        <dbReference type="EMBL" id="EAQ83097.1"/>
    </source>
</evidence>
<dbReference type="HOGENOM" id="CLU_025462_2_1_1"/>
<gene>
    <name evidence="1" type="ORF">CHGG_10915</name>
</gene>
<proteinExistence type="predicted"/>
<dbReference type="eggNOG" id="ENOG502RZ1N">
    <property type="taxonomic scope" value="Eukaryota"/>
</dbReference>
<dbReference type="AlphaFoldDB" id="Q2GM89"/>
<protein>
    <submittedName>
        <fullName evidence="1">Uncharacterized protein</fullName>
    </submittedName>
</protein>